<name>A0A9D2NGV4_9FIRM</name>
<comment type="caution">
    <text evidence="3">The sequence shown here is derived from an EMBL/GenBank/DDBJ whole genome shotgun (WGS) entry which is preliminary data.</text>
</comment>
<gene>
    <name evidence="3" type="ORF">H9761_16380</name>
</gene>
<dbReference type="InterPro" id="IPR011009">
    <property type="entry name" value="Kinase-like_dom_sf"/>
</dbReference>
<dbReference type="Pfam" id="PF01636">
    <property type="entry name" value="APH"/>
    <property type="match status" value="1"/>
</dbReference>
<dbReference type="AlphaFoldDB" id="A0A9D2NGV4"/>
<sequence length="299" mass="34596">MEGKWEEILSEWGMEPAAVEQRYRTVWEINGKYMLKVYEDRKSLERNVRLLETLSECGAPVARIVKSRGQEAWVENGGRFWIMTAKLPGGNLTDIRKPELAFRMGETIGRLHVILKKCEERLTLWDNSLLDEMEGWIRRTLEADGWRLIGRAEYEAVADRLKSVYEKLPKQLIHRDVHFGNFLFQDGEFSGYIDFDLSQRNIRIFDIGYFLAGLLTRESGLWPDREEWLGMVQGVVSGYESVVRLEPEEKDALACVMESIELLFAAYFIGEKDRSSAADAADIFHRIREWEEGLSGCLS</sequence>
<dbReference type="InterPro" id="IPR002575">
    <property type="entry name" value="Aminoglycoside_PTrfase"/>
</dbReference>
<dbReference type="InterPro" id="IPR050249">
    <property type="entry name" value="Pseudomonas-type_ThrB"/>
</dbReference>
<dbReference type="EMBL" id="DWWS01000059">
    <property type="protein sequence ID" value="HJC25252.1"/>
    <property type="molecule type" value="Genomic_DNA"/>
</dbReference>
<proteinExistence type="inferred from homology"/>
<feature type="domain" description="Aminoglycoside phosphotransferase" evidence="2">
    <location>
        <begin position="22"/>
        <end position="216"/>
    </location>
</feature>
<organism evidence="3 4">
    <name type="scientific">Candidatus Eisenbergiella merdavium</name>
    <dbReference type="NCBI Taxonomy" id="2838551"/>
    <lineage>
        <taxon>Bacteria</taxon>
        <taxon>Bacillati</taxon>
        <taxon>Bacillota</taxon>
        <taxon>Clostridia</taxon>
        <taxon>Lachnospirales</taxon>
        <taxon>Lachnospiraceae</taxon>
        <taxon>Eisenbergiella</taxon>
    </lineage>
</organism>
<accession>A0A9D2NGV4</accession>
<comment type="similarity">
    <text evidence="1">Belongs to the pseudomonas-type ThrB family.</text>
</comment>
<protein>
    <submittedName>
        <fullName evidence="3">Phosphotransferase</fullName>
    </submittedName>
</protein>
<dbReference type="Gene3D" id="3.30.200.20">
    <property type="entry name" value="Phosphorylase Kinase, domain 1"/>
    <property type="match status" value="1"/>
</dbReference>
<dbReference type="GO" id="GO:0019202">
    <property type="term" value="F:amino acid kinase activity"/>
    <property type="evidence" value="ECO:0007669"/>
    <property type="project" value="TreeGrafter"/>
</dbReference>
<dbReference type="PANTHER" id="PTHR21064:SF6">
    <property type="entry name" value="AMINOGLYCOSIDE PHOSPHOTRANSFERASE DOMAIN-CONTAINING PROTEIN"/>
    <property type="match status" value="1"/>
</dbReference>
<reference evidence="3" key="2">
    <citation type="submission" date="2021-04" db="EMBL/GenBank/DDBJ databases">
        <authorList>
            <person name="Gilroy R."/>
        </authorList>
    </citation>
    <scope>NUCLEOTIDE SEQUENCE</scope>
    <source>
        <strain evidence="3">USAMLcec2-132</strain>
    </source>
</reference>
<evidence type="ECO:0000256" key="1">
    <source>
        <dbReference type="ARBA" id="ARBA00038240"/>
    </source>
</evidence>
<reference evidence="3" key="1">
    <citation type="journal article" date="2021" name="PeerJ">
        <title>Extensive microbial diversity within the chicken gut microbiome revealed by metagenomics and culture.</title>
        <authorList>
            <person name="Gilroy R."/>
            <person name="Ravi A."/>
            <person name="Getino M."/>
            <person name="Pursley I."/>
            <person name="Horton D.L."/>
            <person name="Alikhan N.F."/>
            <person name="Baker D."/>
            <person name="Gharbi K."/>
            <person name="Hall N."/>
            <person name="Watson M."/>
            <person name="Adriaenssens E.M."/>
            <person name="Foster-Nyarko E."/>
            <person name="Jarju S."/>
            <person name="Secka A."/>
            <person name="Antonio M."/>
            <person name="Oren A."/>
            <person name="Chaudhuri R.R."/>
            <person name="La Ragione R."/>
            <person name="Hildebrand F."/>
            <person name="Pallen M.J."/>
        </authorList>
    </citation>
    <scope>NUCLEOTIDE SEQUENCE</scope>
    <source>
        <strain evidence="3">USAMLcec2-132</strain>
    </source>
</reference>
<dbReference type="Gene3D" id="3.90.1200.10">
    <property type="match status" value="1"/>
</dbReference>
<dbReference type="Proteomes" id="UP000823891">
    <property type="component" value="Unassembled WGS sequence"/>
</dbReference>
<evidence type="ECO:0000259" key="2">
    <source>
        <dbReference type="Pfam" id="PF01636"/>
    </source>
</evidence>
<evidence type="ECO:0000313" key="3">
    <source>
        <dbReference type="EMBL" id="HJC25252.1"/>
    </source>
</evidence>
<dbReference type="SUPFAM" id="SSF56112">
    <property type="entry name" value="Protein kinase-like (PK-like)"/>
    <property type="match status" value="1"/>
</dbReference>
<dbReference type="PANTHER" id="PTHR21064">
    <property type="entry name" value="AMINOGLYCOSIDE PHOSPHOTRANSFERASE DOMAIN-CONTAINING PROTEIN-RELATED"/>
    <property type="match status" value="1"/>
</dbReference>
<evidence type="ECO:0000313" key="4">
    <source>
        <dbReference type="Proteomes" id="UP000823891"/>
    </source>
</evidence>